<dbReference type="Pfam" id="PF09851">
    <property type="entry name" value="SHOCT"/>
    <property type="match status" value="1"/>
</dbReference>
<dbReference type="STRING" id="34103.SAMN05421778_10471"/>
<dbReference type="AlphaFoldDB" id="A0A059KRK5"/>
<evidence type="ECO:0000313" key="2">
    <source>
        <dbReference type="EMBL" id="KDB54107.1"/>
    </source>
</evidence>
<protein>
    <recommendedName>
        <fullName evidence="1">SHOCT domain-containing protein</fullName>
    </recommendedName>
</protein>
<organism evidence="2 3">
    <name type="scientific">Sphaerotilus natans subsp. natans DSM 6575</name>
    <dbReference type="NCBI Taxonomy" id="1286631"/>
    <lineage>
        <taxon>Bacteria</taxon>
        <taxon>Pseudomonadati</taxon>
        <taxon>Pseudomonadota</taxon>
        <taxon>Betaproteobacteria</taxon>
        <taxon>Burkholderiales</taxon>
        <taxon>Sphaerotilaceae</taxon>
        <taxon>Sphaerotilus</taxon>
    </lineage>
</organism>
<proteinExistence type="predicted"/>
<gene>
    <name evidence="2" type="ORF">X805_03300</name>
</gene>
<feature type="domain" description="SHOCT" evidence="1">
    <location>
        <begin position="227"/>
        <end position="253"/>
    </location>
</feature>
<dbReference type="InterPro" id="IPR018649">
    <property type="entry name" value="SHOCT"/>
</dbReference>
<dbReference type="PATRIC" id="fig|1286631.3.peg.325"/>
<accession>A0A059KRK5</accession>
<name>A0A059KRK5_9BURK</name>
<dbReference type="RefSeq" id="WP_037477496.1">
    <property type="nucleotide sequence ID" value="NZ_AZRA01000007.1"/>
</dbReference>
<dbReference type="Proteomes" id="UP000026714">
    <property type="component" value="Unassembled WGS sequence"/>
</dbReference>
<keyword evidence="3" id="KW-1185">Reference proteome</keyword>
<dbReference type="eggNOG" id="ENOG502ZA0Y">
    <property type="taxonomic scope" value="Bacteria"/>
</dbReference>
<evidence type="ECO:0000259" key="1">
    <source>
        <dbReference type="Pfam" id="PF09851"/>
    </source>
</evidence>
<sequence>MLQLSDTGLQAVASIAARHGFSTEAVTVMLQAVQAGGGTMAQFSHPEFGGSGQWMSGGMLMLGDMFNHGLKARVDGLCHELATLAATRGDLWLSAPVFGGGSAWWPAELGQPAASGAQNQMRYAWFPQARRLALDSGGEVWIYDTLDHQIGGFSQQQGGSGGIAMSSQFGPVDLARLPVVMRGGVPVAPAPVPAPAPAFAPIAQIAPMAPPAAMSTGSTGGEDILATIEKLGALLQRGLLTEQEFAAKKAELLARL</sequence>
<dbReference type="EMBL" id="AZRA01000007">
    <property type="protein sequence ID" value="KDB54107.1"/>
    <property type="molecule type" value="Genomic_DNA"/>
</dbReference>
<evidence type="ECO:0000313" key="3">
    <source>
        <dbReference type="Proteomes" id="UP000026714"/>
    </source>
</evidence>
<reference evidence="2 3" key="1">
    <citation type="journal article" date="2014" name="FEMS Microbiol. Ecol.">
        <title>Sphaerotilus natans encrusted with nanoball-shaped Fe(III) oxide minerals formed by nitrate-reducing mixotrophic Fe(II) oxidation.</title>
        <authorList>
            <person name="Park S."/>
            <person name="Kim D.H."/>
            <person name="Lee J.H."/>
            <person name="Hur H.G."/>
        </authorList>
    </citation>
    <scope>NUCLEOTIDE SEQUENCE [LARGE SCALE GENOMIC DNA]</scope>
    <source>
        <strain evidence="2 3">DSM 6575</strain>
    </source>
</reference>
<comment type="caution">
    <text evidence="2">The sequence shown here is derived from an EMBL/GenBank/DDBJ whole genome shotgun (WGS) entry which is preliminary data.</text>
</comment>